<evidence type="ECO:0000313" key="8">
    <source>
        <dbReference type="Proteomes" id="UP001597199"/>
    </source>
</evidence>
<dbReference type="Proteomes" id="UP001597199">
    <property type="component" value="Unassembled WGS sequence"/>
</dbReference>
<evidence type="ECO:0000256" key="6">
    <source>
        <dbReference type="SAM" id="Phobius"/>
    </source>
</evidence>
<evidence type="ECO:0000256" key="1">
    <source>
        <dbReference type="ARBA" id="ARBA00004651"/>
    </source>
</evidence>
<dbReference type="PANTHER" id="PTHR30086">
    <property type="entry name" value="ARGININE EXPORTER PROTEIN ARGO"/>
    <property type="match status" value="1"/>
</dbReference>
<feature type="transmembrane region" description="Helical" evidence="6">
    <location>
        <begin position="39"/>
        <end position="66"/>
    </location>
</feature>
<feature type="transmembrane region" description="Helical" evidence="6">
    <location>
        <begin position="110"/>
        <end position="126"/>
    </location>
</feature>
<protein>
    <submittedName>
        <fullName evidence="7">LysE/ArgO family amino acid transporter</fullName>
    </submittedName>
</protein>
<dbReference type="RefSeq" id="WP_204117776.1">
    <property type="nucleotide sequence ID" value="NZ_BOLV01000001.1"/>
</dbReference>
<evidence type="ECO:0000256" key="2">
    <source>
        <dbReference type="ARBA" id="ARBA00022475"/>
    </source>
</evidence>
<keyword evidence="4 6" id="KW-1133">Transmembrane helix</keyword>
<proteinExistence type="predicted"/>
<comment type="caution">
    <text evidence="7">The sequence shown here is derived from an EMBL/GenBank/DDBJ whole genome shotgun (WGS) entry which is preliminary data.</text>
</comment>
<evidence type="ECO:0000256" key="5">
    <source>
        <dbReference type="ARBA" id="ARBA00023136"/>
    </source>
</evidence>
<sequence>MLAVYFRAMVISLALVSSIGMQNIYAFNNAMSNTLRRALLVAGFIWIADTLLTSIAFLGMGALIAANQVIKIIVMGLGGLVVIWMGYGIVRGANAASFGNDHQEQSLKQWFTGAFVVSFANPQALIDTSVTLGALRSPLTMTEAWVFLGGIITSTALWFLVVTTVINLLRNRLPRRVLMWINIASGIVVIFYGVWLVVNAVLAVI</sequence>
<comment type="subcellular location">
    <subcellularLocation>
        <location evidence="1">Cell membrane</location>
        <topology evidence="1">Multi-pass membrane protein</topology>
    </subcellularLocation>
</comment>
<keyword evidence="5 6" id="KW-0472">Membrane</keyword>
<dbReference type="Pfam" id="PF01810">
    <property type="entry name" value="LysE"/>
    <property type="match status" value="1"/>
</dbReference>
<evidence type="ECO:0000313" key="7">
    <source>
        <dbReference type="EMBL" id="MFD1398370.1"/>
    </source>
</evidence>
<evidence type="ECO:0000256" key="4">
    <source>
        <dbReference type="ARBA" id="ARBA00022989"/>
    </source>
</evidence>
<name>A0ABW4BF36_9LACO</name>
<gene>
    <name evidence="7" type="ORF">ACFQ41_03495</name>
</gene>
<reference evidence="8" key="1">
    <citation type="journal article" date="2019" name="Int. J. Syst. Evol. Microbiol.">
        <title>The Global Catalogue of Microorganisms (GCM) 10K type strain sequencing project: providing services to taxonomists for standard genome sequencing and annotation.</title>
        <authorList>
            <consortium name="The Broad Institute Genomics Platform"/>
            <consortium name="The Broad Institute Genome Sequencing Center for Infectious Disease"/>
            <person name="Wu L."/>
            <person name="Ma J."/>
        </authorList>
    </citation>
    <scope>NUCLEOTIDE SEQUENCE [LARGE SCALE GENOMIC DNA]</scope>
    <source>
        <strain evidence="8">CCM 9110</strain>
    </source>
</reference>
<feature type="transmembrane region" description="Helical" evidence="6">
    <location>
        <begin position="146"/>
        <end position="169"/>
    </location>
</feature>
<accession>A0ABW4BF36</accession>
<dbReference type="PANTHER" id="PTHR30086:SF20">
    <property type="entry name" value="ARGININE EXPORTER PROTEIN ARGO-RELATED"/>
    <property type="match status" value="1"/>
</dbReference>
<keyword evidence="2" id="KW-1003">Cell membrane</keyword>
<feature type="transmembrane region" description="Helical" evidence="6">
    <location>
        <begin position="6"/>
        <end position="27"/>
    </location>
</feature>
<keyword evidence="8" id="KW-1185">Reference proteome</keyword>
<evidence type="ECO:0000256" key="3">
    <source>
        <dbReference type="ARBA" id="ARBA00022692"/>
    </source>
</evidence>
<keyword evidence="3 6" id="KW-0812">Transmembrane</keyword>
<dbReference type="InterPro" id="IPR001123">
    <property type="entry name" value="LeuE-type"/>
</dbReference>
<feature type="transmembrane region" description="Helical" evidence="6">
    <location>
        <begin position="181"/>
        <end position="204"/>
    </location>
</feature>
<dbReference type="EMBL" id="JBHTOA010000016">
    <property type="protein sequence ID" value="MFD1398370.1"/>
    <property type="molecule type" value="Genomic_DNA"/>
</dbReference>
<feature type="transmembrane region" description="Helical" evidence="6">
    <location>
        <begin position="72"/>
        <end position="90"/>
    </location>
</feature>
<organism evidence="7 8">
    <name type="scientific">Lacticaseibacillus suilingensis</name>
    <dbReference type="NCBI Taxonomy" id="2799577"/>
    <lineage>
        <taxon>Bacteria</taxon>
        <taxon>Bacillati</taxon>
        <taxon>Bacillota</taxon>
        <taxon>Bacilli</taxon>
        <taxon>Lactobacillales</taxon>
        <taxon>Lactobacillaceae</taxon>
        <taxon>Lacticaseibacillus</taxon>
    </lineage>
</organism>